<proteinExistence type="predicted"/>
<gene>
    <name evidence="1" type="ORF">HJG60_009306</name>
</gene>
<organism evidence="1 2">
    <name type="scientific">Phyllostomus discolor</name>
    <name type="common">pale spear-nosed bat</name>
    <dbReference type="NCBI Taxonomy" id="89673"/>
    <lineage>
        <taxon>Eukaryota</taxon>
        <taxon>Metazoa</taxon>
        <taxon>Chordata</taxon>
        <taxon>Craniata</taxon>
        <taxon>Vertebrata</taxon>
        <taxon>Euteleostomi</taxon>
        <taxon>Mammalia</taxon>
        <taxon>Eutheria</taxon>
        <taxon>Laurasiatheria</taxon>
        <taxon>Chiroptera</taxon>
        <taxon>Yangochiroptera</taxon>
        <taxon>Phyllostomidae</taxon>
        <taxon>Phyllostominae</taxon>
        <taxon>Phyllostomus</taxon>
    </lineage>
</organism>
<accession>A0A833YFF3</accession>
<dbReference type="Proteomes" id="UP000664940">
    <property type="component" value="Unassembled WGS sequence"/>
</dbReference>
<evidence type="ECO:0000313" key="1">
    <source>
        <dbReference type="EMBL" id="KAF6074895.1"/>
    </source>
</evidence>
<dbReference type="EMBL" id="JABVXQ010000015">
    <property type="protein sequence ID" value="KAF6074895.1"/>
    <property type="molecule type" value="Genomic_DNA"/>
</dbReference>
<dbReference type="AlphaFoldDB" id="A0A833YFF3"/>
<comment type="caution">
    <text evidence="1">The sequence shown here is derived from an EMBL/GenBank/DDBJ whole genome shotgun (WGS) entry which is preliminary data.</text>
</comment>
<reference evidence="1 2" key="1">
    <citation type="journal article" date="2020" name="Nature">
        <title>Six reference-quality genomes reveal evolution of bat adaptations.</title>
        <authorList>
            <person name="Jebb D."/>
            <person name="Huang Z."/>
            <person name="Pippel M."/>
            <person name="Hughes G.M."/>
            <person name="Lavrichenko K."/>
            <person name="Devanna P."/>
            <person name="Winkler S."/>
            <person name="Jermiin L.S."/>
            <person name="Skirmuntt E.C."/>
            <person name="Katzourakis A."/>
            <person name="Burkitt-Gray L."/>
            <person name="Ray D.A."/>
            <person name="Sullivan K.A.M."/>
            <person name="Roscito J.G."/>
            <person name="Kirilenko B.M."/>
            <person name="Davalos L.M."/>
            <person name="Corthals A.P."/>
            <person name="Power M.L."/>
            <person name="Jones G."/>
            <person name="Ransome R.D."/>
            <person name="Dechmann D.K.N."/>
            <person name="Locatelli A.G."/>
            <person name="Puechmaille S.J."/>
            <person name="Fedrigo O."/>
            <person name="Jarvis E.D."/>
            <person name="Hiller M."/>
            <person name="Vernes S.C."/>
            <person name="Myers E.W."/>
            <person name="Teeling E.C."/>
        </authorList>
    </citation>
    <scope>NUCLEOTIDE SEQUENCE [LARGE SCALE GENOMIC DNA]</scope>
    <source>
        <strain evidence="1">Bat1K_MPI-CBG_1</strain>
    </source>
</reference>
<name>A0A833YFF3_9CHIR</name>
<sequence>MVNWVAIYNLSSATGLSPCRAPVAALQSGCARTRCPQPLRSDLEWLELLQVVGHARAWGWGSESGSSTPTSFCHHLHFQGLPPRKSLWWPTFVVAGSRESGNQMGTPCSKEHTFKRGLSQLLTQFLWKTLIFTPGRVKFLPEEP</sequence>
<evidence type="ECO:0000313" key="2">
    <source>
        <dbReference type="Proteomes" id="UP000664940"/>
    </source>
</evidence>
<protein>
    <submittedName>
        <fullName evidence="1">Uncharacterized protein</fullName>
    </submittedName>
</protein>